<dbReference type="AlphaFoldDB" id="A0A917Z4K3"/>
<dbReference type="RefSeq" id="WP_188697239.1">
    <property type="nucleotide sequence ID" value="NZ_BMLS01000005.1"/>
</dbReference>
<reference evidence="1" key="1">
    <citation type="journal article" date="2014" name="Int. J. Syst. Evol. Microbiol.">
        <title>Complete genome sequence of Corynebacterium casei LMG S-19264T (=DSM 44701T), isolated from a smear-ripened cheese.</title>
        <authorList>
            <consortium name="US DOE Joint Genome Institute (JGI-PGF)"/>
            <person name="Walter F."/>
            <person name="Albersmeier A."/>
            <person name="Kalinowski J."/>
            <person name="Ruckert C."/>
        </authorList>
    </citation>
    <scope>NUCLEOTIDE SEQUENCE</scope>
    <source>
        <strain evidence="1">CGMCC 1.7086</strain>
    </source>
</reference>
<protein>
    <submittedName>
        <fullName evidence="1">Uncharacterized protein</fullName>
    </submittedName>
</protein>
<dbReference type="EMBL" id="BMLS01000005">
    <property type="protein sequence ID" value="GGO72652.1"/>
    <property type="molecule type" value="Genomic_DNA"/>
</dbReference>
<organism evidence="1 2">
    <name type="scientific">Bowmanella pacifica</name>
    <dbReference type="NCBI Taxonomy" id="502051"/>
    <lineage>
        <taxon>Bacteria</taxon>
        <taxon>Pseudomonadati</taxon>
        <taxon>Pseudomonadota</taxon>
        <taxon>Gammaproteobacteria</taxon>
        <taxon>Alteromonadales</taxon>
        <taxon>Alteromonadaceae</taxon>
        <taxon>Bowmanella</taxon>
    </lineage>
</organism>
<evidence type="ECO:0000313" key="2">
    <source>
        <dbReference type="Proteomes" id="UP000606935"/>
    </source>
</evidence>
<name>A0A917Z4K3_9ALTE</name>
<dbReference type="Proteomes" id="UP000606935">
    <property type="component" value="Unassembled WGS sequence"/>
</dbReference>
<keyword evidence="2" id="KW-1185">Reference proteome</keyword>
<proteinExistence type="predicted"/>
<sequence>MLAIDLFSLQQHQGHYQAWPKTSLLYYKGQNLGIRIPGYVIEQQFALKDYYLLLVNWDCPFEEGCEVIVISNALKVVGKYSFTPFLNSYALSSISETTTNQFQLVFNQTEIFSLRINYPKTHWFSRIIKVEKISPDIS</sequence>
<comment type="caution">
    <text evidence="1">The sequence shown here is derived from an EMBL/GenBank/DDBJ whole genome shotgun (WGS) entry which is preliminary data.</text>
</comment>
<reference evidence="1" key="2">
    <citation type="submission" date="2020-09" db="EMBL/GenBank/DDBJ databases">
        <authorList>
            <person name="Sun Q."/>
            <person name="Zhou Y."/>
        </authorList>
    </citation>
    <scope>NUCLEOTIDE SEQUENCE</scope>
    <source>
        <strain evidence="1">CGMCC 1.7086</strain>
    </source>
</reference>
<gene>
    <name evidence="1" type="ORF">GCM10010982_31290</name>
</gene>
<evidence type="ECO:0000313" key="1">
    <source>
        <dbReference type="EMBL" id="GGO72652.1"/>
    </source>
</evidence>
<accession>A0A917Z4K3</accession>